<evidence type="ECO:0000313" key="1">
    <source>
        <dbReference type="EMBL" id="BDD08586.1"/>
    </source>
</evidence>
<accession>A0AAU9C8X7</accession>
<proteinExistence type="predicted"/>
<evidence type="ECO:0000313" key="2">
    <source>
        <dbReference type="Proteomes" id="UP001348817"/>
    </source>
</evidence>
<gene>
    <name evidence="1" type="ORF">FUAX_10180</name>
</gene>
<dbReference type="Proteomes" id="UP001348817">
    <property type="component" value="Chromosome"/>
</dbReference>
<dbReference type="Pfam" id="PF14391">
    <property type="entry name" value="DUF4421"/>
    <property type="match status" value="1"/>
</dbReference>
<dbReference type="EMBL" id="AP025314">
    <property type="protein sequence ID" value="BDD08586.1"/>
    <property type="molecule type" value="Genomic_DNA"/>
</dbReference>
<sequence>MFSNETPVALIGAELLMRKYWKKTGKSILFGLMLLAVLALNNLAVAQSQHVFLDSSYVVNYRDLFSVKLYGIVRSNTWNLKFEDQLGKETELKYSTNSNVNFGAGFSYRHTSVSYAFNLPIINNDNDRYGKTRGIDLQASTYAKRYFFDVYFSSLRGMYMENPKEGVFSELQGQPEIYKFPNMRSRFVGGDFVYVFNPKKYSLRSSFLGDERQMKSTGSFLLGVSASYSFLDNGDESILPPVVRDTLGDQLDGQRLKMINAGISVGYGYNLVIGKRFFFSLALLPGINYRKTVFTPMDDDVPLEKTNSLGIYALMRAGMGYNGKHLYMGVTAMSRRQGAPGADGLYDTQVSNQSSTINFFVGRRFRWNWLDEKADKLAKYKIPRLFLKK</sequence>
<dbReference type="AlphaFoldDB" id="A0AAU9C8X7"/>
<reference evidence="1 2" key="1">
    <citation type="submission" date="2021-12" db="EMBL/GenBank/DDBJ databases">
        <title>Genome sequencing of bacteria with rrn-lacking chromosome and rrn-plasmid.</title>
        <authorList>
            <person name="Anda M."/>
            <person name="Iwasaki W."/>
        </authorList>
    </citation>
    <scope>NUCLEOTIDE SEQUENCE [LARGE SCALE GENOMIC DNA]</scope>
    <source>
        <strain evidence="1 2">DSM 100852</strain>
    </source>
</reference>
<organism evidence="1 2">
    <name type="scientific">Fulvitalea axinellae</name>
    <dbReference type="NCBI Taxonomy" id="1182444"/>
    <lineage>
        <taxon>Bacteria</taxon>
        <taxon>Pseudomonadati</taxon>
        <taxon>Bacteroidota</taxon>
        <taxon>Cytophagia</taxon>
        <taxon>Cytophagales</taxon>
        <taxon>Persicobacteraceae</taxon>
        <taxon>Fulvitalea</taxon>
    </lineage>
</organism>
<evidence type="ECO:0008006" key="3">
    <source>
        <dbReference type="Google" id="ProtNLM"/>
    </source>
</evidence>
<dbReference type="RefSeq" id="WP_338393834.1">
    <property type="nucleotide sequence ID" value="NZ_AP025314.1"/>
</dbReference>
<protein>
    <recommendedName>
        <fullName evidence="3">DUF4421 domain-containing protein</fullName>
    </recommendedName>
</protein>
<dbReference type="KEGG" id="fax:FUAX_10180"/>
<name>A0AAU9C8X7_9BACT</name>
<dbReference type="InterPro" id="IPR025535">
    <property type="entry name" value="DUF4421"/>
</dbReference>
<keyword evidence="2" id="KW-1185">Reference proteome</keyword>